<evidence type="ECO:0000313" key="2">
    <source>
        <dbReference type="EMBL" id="PHU35829.1"/>
    </source>
</evidence>
<sequence length="1153" mass="133637">MNIVKEAIHEITEHPIDFISSDMELDNDLAIDSIKKIMLMQKIIEGIGEEMKNKIMDTYGIDNLVNLKTVGQLEEIIEGGDKAKKEEVKEENQSVVKEILAEILKCQPSEISLDKSISEMGIDDKEKIDFVNKLLLKCNPDHINNKKYDIEKIMHMTTVAEFEKMLEDIDQGNEIYISEVEQTQDDTEELPMNYSQHLFFMSYFATGTLSLASRIRIEGEFDEEGIENVWNDLLKGQPSLRSFFTCDKEAKSLDEVSISFEENYKQKVEVFDIRDYSYLNQDKCIHEFCQRILNSLFDIYVYPLCRLYAFRLSDNVTEIVLASCHLVSDGLGNQQILRDFVSLYRAYLKKNSLDYGVSFLAYKQAVEESLNWIPDGDIKPQPAKHFQFPLEKENKNEEPFGNINSQIFHISKGDMTVLSKIATKEGLSTYSIIVSSYLLALKSIHKEFDEITINLPTGGRTGKAFEFNDVIGCFAQNMTITFKVTDEDSKNPIAFAKSVKDTIDEHFVNQYDMRESYSFVKKMRGQNVLENKKLNDLISKMAVKSLASNLYLSFVGDTHIDKEDEGVNVLDYKAYTGMNKNSIDALIEMDEGRLMFSLNYDIDAFSHEFIRNLYDKFKFYLSKIRTIETVNQTSENAIEVVLEHSKSDREVIESLKNDIQKILDKEINVSEPLEEVYGISSIEKMKLLTELISKYQVNSKVHLFQAKTVEEMAKYISLKREETLLAPAQKWLTNYFEKPYRWFGYSRFSFKAKLDTKILEEALEKMFKETEALRMRLYIEGDTIKYELQDHVDYDIKYYSDTANDKGATDKFIEELLTEEAKEFSIDKLPLLKVRVLVHGDYDYEFLVIGHHIVLDMVSNDILYRRLWNNYWTLLSQGTIYEGTYNYENEKTGFDTYIRIVNEKFNLNRETYMKYWQAETASNTRLKTIDRQASNNEKDAHMVHYTWSLSETKQLQKMAASMNSPMYGVLSAVLYNTVKEITGNDVVTLSHRMHGRVLDNNMYMDTVGNFAINYPIAIDTTNKGFESLVSTFNNKLRKVPMNGASYDLCGKELGDSHYPDNKVTDIRINYLGNRDVSNLNYIELNSENDGQRFSTADQVRTSEIEVFFYLENGCMNIGIEYSKERCKEKDIRQLMDLYVFYAGHLSEDVKEIV</sequence>
<dbReference type="GO" id="GO:0031177">
    <property type="term" value="F:phosphopantetheine binding"/>
    <property type="evidence" value="ECO:0007669"/>
    <property type="project" value="TreeGrafter"/>
</dbReference>
<dbReference type="Gene3D" id="1.10.1200.10">
    <property type="entry name" value="ACP-like"/>
    <property type="match status" value="1"/>
</dbReference>
<accession>A0A2G3DXU0</accession>
<dbReference type="InterPro" id="IPR036736">
    <property type="entry name" value="ACP-like_sf"/>
</dbReference>
<evidence type="ECO:0000313" key="3">
    <source>
        <dbReference type="Proteomes" id="UP000225889"/>
    </source>
</evidence>
<protein>
    <recommendedName>
        <fullName evidence="1">Condensation domain-containing protein</fullName>
    </recommendedName>
</protein>
<gene>
    <name evidence="2" type="ORF">CSX01_04260</name>
</gene>
<dbReference type="PANTHER" id="PTHR45527:SF1">
    <property type="entry name" value="FATTY ACID SYNTHASE"/>
    <property type="match status" value="1"/>
</dbReference>
<dbReference type="EMBL" id="PDYF01000008">
    <property type="protein sequence ID" value="PHU35829.1"/>
    <property type="molecule type" value="Genomic_DNA"/>
</dbReference>
<dbReference type="Proteomes" id="UP000225889">
    <property type="component" value="Unassembled WGS sequence"/>
</dbReference>
<dbReference type="RefSeq" id="WP_099391554.1">
    <property type="nucleotide sequence ID" value="NZ_PDYF01000008.1"/>
</dbReference>
<proteinExistence type="predicted"/>
<reference evidence="2 3" key="1">
    <citation type="submission" date="2017-10" db="EMBL/GenBank/DDBJ databases">
        <title>Resolving the taxonomy of Roseburia spp., Eubacterium rectale and Agathobacter spp. through phylogenomic analysis.</title>
        <authorList>
            <person name="Sheridan P.O."/>
            <person name="Walker A.W."/>
            <person name="Duncan S.H."/>
            <person name="Scott K.P."/>
            <person name="Toole P.W.O."/>
            <person name="Luis P."/>
            <person name="Flint H.J."/>
        </authorList>
    </citation>
    <scope>NUCLEOTIDE SEQUENCE [LARGE SCALE GENOMIC DNA]</scope>
    <source>
        <strain evidence="2 3">JK626</strain>
    </source>
</reference>
<dbReference type="InterPro" id="IPR001242">
    <property type="entry name" value="Condensation_dom"/>
</dbReference>
<reference evidence="2 3" key="2">
    <citation type="submission" date="2017-10" db="EMBL/GenBank/DDBJ databases">
        <authorList>
            <person name="Banno H."/>
            <person name="Chua N.-H."/>
        </authorList>
    </citation>
    <scope>NUCLEOTIDE SEQUENCE [LARGE SCALE GENOMIC DNA]</scope>
    <source>
        <strain evidence="2 3">JK626</strain>
    </source>
</reference>
<dbReference type="GO" id="GO:0005737">
    <property type="term" value="C:cytoplasm"/>
    <property type="evidence" value="ECO:0007669"/>
    <property type="project" value="TreeGrafter"/>
</dbReference>
<name>A0A2G3DXU0_9FIRM</name>
<dbReference type="Gene3D" id="3.30.559.30">
    <property type="entry name" value="Nonribosomal peptide synthetase, condensation domain"/>
    <property type="match status" value="2"/>
</dbReference>
<dbReference type="GO" id="GO:0008610">
    <property type="term" value="P:lipid biosynthetic process"/>
    <property type="evidence" value="ECO:0007669"/>
    <property type="project" value="UniProtKB-ARBA"/>
</dbReference>
<organism evidence="2 3">
    <name type="scientific">Pseudobutyrivibrio ruminis</name>
    <dbReference type="NCBI Taxonomy" id="46206"/>
    <lineage>
        <taxon>Bacteria</taxon>
        <taxon>Bacillati</taxon>
        <taxon>Bacillota</taxon>
        <taxon>Clostridia</taxon>
        <taxon>Lachnospirales</taxon>
        <taxon>Lachnospiraceae</taxon>
        <taxon>Pseudobutyrivibrio</taxon>
    </lineage>
</organism>
<dbReference type="InterPro" id="IPR023213">
    <property type="entry name" value="CAT-like_dom_sf"/>
</dbReference>
<dbReference type="SUPFAM" id="SSF52777">
    <property type="entry name" value="CoA-dependent acyltransferases"/>
    <property type="match status" value="4"/>
</dbReference>
<dbReference type="GO" id="GO:0044550">
    <property type="term" value="P:secondary metabolite biosynthetic process"/>
    <property type="evidence" value="ECO:0007669"/>
    <property type="project" value="TreeGrafter"/>
</dbReference>
<feature type="domain" description="Condensation" evidence="1">
    <location>
        <begin position="209"/>
        <end position="624"/>
    </location>
</feature>
<dbReference type="PANTHER" id="PTHR45527">
    <property type="entry name" value="NONRIBOSOMAL PEPTIDE SYNTHETASE"/>
    <property type="match status" value="1"/>
</dbReference>
<dbReference type="GO" id="GO:0003824">
    <property type="term" value="F:catalytic activity"/>
    <property type="evidence" value="ECO:0007669"/>
    <property type="project" value="InterPro"/>
</dbReference>
<evidence type="ECO:0000259" key="1">
    <source>
        <dbReference type="Pfam" id="PF00668"/>
    </source>
</evidence>
<dbReference type="Gene3D" id="3.30.559.10">
    <property type="entry name" value="Chloramphenicol acetyltransferase-like domain"/>
    <property type="match status" value="2"/>
</dbReference>
<comment type="caution">
    <text evidence="2">The sequence shown here is derived from an EMBL/GenBank/DDBJ whole genome shotgun (WGS) entry which is preliminary data.</text>
</comment>
<dbReference type="GO" id="GO:0043041">
    <property type="term" value="P:amino acid activation for nonribosomal peptide biosynthetic process"/>
    <property type="evidence" value="ECO:0007669"/>
    <property type="project" value="TreeGrafter"/>
</dbReference>
<dbReference type="Pfam" id="PF00668">
    <property type="entry name" value="Condensation"/>
    <property type="match status" value="2"/>
</dbReference>
<feature type="domain" description="Condensation" evidence="1">
    <location>
        <begin position="720"/>
        <end position="1137"/>
    </location>
</feature>
<dbReference type="AlphaFoldDB" id="A0A2G3DXU0"/>